<feature type="compositionally biased region" description="Acidic residues" evidence="3">
    <location>
        <begin position="837"/>
        <end position="852"/>
    </location>
</feature>
<dbReference type="InterPro" id="IPR027353">
    <property type="entry name" value="NET_dom"/>
</dbReference>
<feature type="compositionally biased region" description="Polar residues" evidence="3">
    <location>
        <begin position="808"/>
        <end position="819"/>
    </location>
</feature>
<keyword evidence="7" id="KW-1185">Reference proteome</keyword>
<dbReference type="SMART" id="SM00297">
    <property type="entry name" value="BROMO"/>
    <property type="match status" value="2"/>
</dbReference>
<accession>A0A3A2ZH00</accession>
<dbReference type="PROSITE" id="PS50014">
    <property type="entry name" value="BROMODOMAIN_2"/>
    <property type="match status" value="2"/>
</dbReference>
<feature type="compositionally biased region" description="Basic and acidic residues" evidence="3">
    <location>
        <begin position="103"/>
        <end position="116"/>
    </location>
</feature>
<evidence type="ECO:0000313" key="7">
    <source>
        <dbReference type="Proteomes" id="UP000266188"/>
    </source>
</evidence>
<dbReference type="STRING" id="2070753.A0A3A2ZH00"/>
<evidence type="ECO:0000256" key="3">
    <source>
        <dbReference type="SAM" id="MobiDB-lite"/>
    </source>
</evidence>
<evidence type="ECO:0000259" key="5">
    <source>
        <dbReference type="PROSITE" id="PS51525"/>
    </source>
</evidence>
<dbReference type="Proteomes" id="UP000266188">
    <property type="component" value="Unassembled WGS sequence"/>
</dbReference>
<dbReference type="Pfam" id="PF17035">
    <property type="entry name" value="BET"/>
    <property type="match status" value="1"/>
</dbReference>
<dbReference type="PANTHER" id="PTHR22880">
    <property type="entry name" value="FALZ-RELATED BROMODOMAIN-CONTAINING PROTEINS"/>
    <property type="match status" value="1"/>
</dbReference>
<dbReference type="EMBL" id="MVGC01000221">
    <property type="protein sequence ID" value="RJE21543.1"/>
    <property type="molecule type" value="Genomic_DNA"/>
</dbReference>
<feature type="domain" description="Bromo" evidence="4">
    <location>
        <begin position="517"/>
        <end position="589"/>
    </location>
</feature>
<feature type="compositionally biased region" description="Basic residues" evidence="3">
    <location>
        <begin position="661"/>
        <end position="687"/>
    </location>
</feature>
<feature type="compositionally biased region" description="Basic and acidic residues" evidence="3">
    <location>
        <begin position="411"/>
        <end position="421"/>
    </location>
</feature>
<feature type="compositionally biased region" description="Basic and acidic residues" evidence="3">
    <location>
        <begin position="466"/>
        <end position="477"/>
    </location>
</feature>
<dbReference type="InterPro" id="IPR050935">
    <property type="entry name" value="Bromo_chromatin_reader"/>
</dbReference>
<feature type="compositionally biased region" description="Pro residues" evidence="3">
    <location>
        <begin position="287"/>
        <end position="297"/>
    </location>
</feature>
<dbReference type="Gene3D" id="1.20.920.10">
    <property type="entry name" value="Bromodomain-like"/>
    <property type="match status" value="2"/>
</dbReference>
<dbReference type="GO" id="GO:0006355">
    <property type="term" value="P:regulation of DNA-templated transcription"/>
    <property type="evidence" value="ECO:0007669"/>
    <property type="project" value="TreeGrafter"/>
</dbReference>
<comment type="caution">
    <text evidence="6">The sequence shown here is derived from an EMBL/GenBank/DDBJ whole genome shotgun (WGS) entry which is preliminary data.</text>
</comment>
<name>A0A3A2ZH00_9EURO</name>
<dbReference type="GO" id="GO:0005634">
    <property type="term" value="C:nucleus"/>
    <property type="evidence" value="ECO:0007669"/>
    <property type="project" value="TreeGrafter"/>
</dbReference>
<dbReference type="SUPFAM" id="SSF47370">
    <property type="entry name" value="Bromodomain"/>
    <property type="match status" value="2"/>
</dbReference>
<dbReference type="GO" id="GO:0006338">
    <property type="term" value="P:chromatin remodeling"/>
    <property type="evidence" value="ECO:0007669"/>
    <property type="project" value="TreeGrafter"/>
</dbReference>
<dbReference type="OrthoDB" id="784962at2759"/>
<feature type="compositionally biased region" description="Polar residues" evidence="3">
    <location>
        <begin position="217"/>
        <end position="226"/>
    </location>
</feature>
<dbReference type="Pfam" id="PF00439">
    <property type="entry name" value="Bromodomain"/>
    <property type="match status" value="2"/>
</dbReference>
<dbReference type="PROSITE" id="PS00633">
    <property type="entry name" value="BROMODOMAIN_1"/>
    <property type="match status" value="1"/>
</dbReference>
<keyword evidence="1 2" id="KW-0103">Bromodomain</keyword>
<feature type="compositionally biased region" description="Acidic residues" evidence="3">
    <location>
        <begin position="626"/>
        <end position="639"/>
    </location>
</feature>
<feature type="compositionally biased region" description="Basic and acidic residues" evidence="3">
    <location>
        <begin position="254"/>
        <end position="275"/>
    </location>
</feature>
<dbReference type="CDD" id="cd05499">
    <property type="entry name" value="Bromo_BDF1_2_II"/>
    <property type="match status" value="1"/>
</dbReference>
<reference evidence="7" key="1">
    <citation type="submission" date="2017-02" db="EMBL/GenBank/DDBJ databases">
        <authorList>
            <person name="Tafer H."/>
            <person name="Lopandic K."/>
        </authorList>
    </citation>
    <scope>NUCLEOTIDE SEQUENCE [LARGE SCALE GENOMIC DNA]</scope>
    <source>
        <strain evidence="7">CBS 366.77</strain>
    </source>
</reference>
<feature type="region of interest" description="Disordered" evidence="3">
    <location>
        <begin position="411"/>
        <end position="493"/>
    </location>
</feature>
<dbReference type="AlphaFoldDB" id="A0A3A2ZH00"/>
<feature type="domain" description="NET" evidence="5">
    <location>
        <begin position="699"/>
        <end position="781"/>
    </location>
</feature>
<organism evidence="6 7">
    <name type="scientific">Aspergillus sclerotialis</name>
    <dbReference type="NCBI Taxonomy" id="2070753"/>
    <lineage>
        <taxon>Eukaryota</taxon>
        <taxon>Fungi</taxon>
        <taxon>Dikarya</taxon>
        <taxon>Ascomycota</taxon>
        <taxon>Pezizomycotina</taxon>
        <taxon>Eurotiomycetes</taxon>
        <taxon>Eurotiomycetidae</taxon>
        <taxon>Eurotiales</taxon>
        <taxon>Aspergillaceae</taxon>
        <taxon>Aspergillus</taxon>
        <taxon>Aspergillus subgen. Polypaecilum</taxon>
    </lineage>
</organism>
<dbReference type="PANTHER" id="PTHR22880:SF225">
    <property type="entry name" value="BROMODOMAIN-CONTAINING PROTEIN BET-1-RELATED"/>
    <property type="match status" value="1"/>
</dbReference>
<dbReference type="InterPro" id="IPR001487">
    <property type="entry name" value="Bromodomain"/>
</dbReference>
<feature type="region of interest" description="Disordered" evidence="3">
    <location>
        <begin position="778"/>
        <end position="852"/>
    </location>
</feature>
<proteinExistence type="predicted"/>
<dbReference type="PRINTS" id="PR00503">
    <property type="entry name" value="BROMODOMAIN"/>
</dbReference>
<dbReference type="InterPro" id="IPR036427">
    <property type="entry name" value="Bromodomain-like_sf"/>
</dbReference>
<feature type="region of interest" description="Disordered" evidence="3">
    <location>
        <begin position="1"/>
        <end position="306"/>
    </location>
</feature>
<dbReference type="InterPro" id="IPR038336">
    <property type="entry name" value="NET_sf"/>
</dbReference>
<sequence length="852" mass="93590">MATPPPEAASILKEEKPQLPPSPNGASAEEAGHKVVQDSTTDTKAAAPTNGTSGADIMKDSKPVTANGNTTDQPSTNGVNATTSPPKSPPIDSAKPSEPAPTEETKMDAVDDEMKLVGDQSTAGQQNKEEPEATPVGEKAQESKGPEGLPSENVAPESALSEKAPEKPAPENEQPTQDGPKPTDSAEDTKMETAPPAPQESVAVKTELPHHAPAQPNPQDTLNNDATAAPTLPAQGVDQEMPDAPQPPMSPSKITRERETDASEEPAAKRTKVEGEATSAEFKVPELPTPTTEPPAESPAESKPSMTKLQHKFLLRGIQTIKRSPYARFYKEPVDPIKLNIPHYPNVIKNPMDLGTIEKKLKNNEYVFPQGVIDDFYLMVQNSLTFNGPDHIVAKEAQSLKGPFEKLMVKLPKPDEVEEKKPKKAPQKTSAARREPRTSIGQTAPPAGASPQPTTFALSPEGLPLIRRDSTNADGRPKRSIHPPKRDLPYSTKPKKKKFQWELRFCQEVLDELHKSKHFNYASPFYYPVDPVALNIPTYHNVIKKPMDLSTMQSKLKTGQYENSREFEADMRQMFKNCFKFNIPGDPTFVAGQTLESVFNTKWANKARFLEAHEPHPEHHTSSSEESSDEEADDSDDPDEQLNALQRQMAELSRQVEAITSKKKKTPPSSKKAAKSKSGKKDSKKSKPSSSGKKDKKSKSSKVDKDRWVTYHEKQLISNGISSLPDKKMQEALKIIQSNVPSLKGTQETEIELDIDELPNDVLLMLLKFVKKNAPQVMDDDDVDVPSMNASQPKPKKNKPMSKHEQEAQINMLESNLSRFQGGGRSPDAMPSVEANESSDDSDDDSEESEEE</sequence>
<feature type="compositionally biased region" description="Polar residues" evidence="3">
    <location>
        <begin position="37"/>
        <end position="53"/>
    </location>
</feature>
<dbReference type="InterPro" id="IPR018359">
    <property type="entry name" value="Bromodomain_CS"/>
</dbReference>
<evidence type="ECO:0000313" key="6">
    <source>
        <dbReference type="EMBL" id="RJE21543.1"/>
    </source>
</evidence>
<dbReference type="CDD" id="cd05500">
    <property type="entry name" value="Bromo_BDF1_2_I"/>
    <property type="match status" value="1"/>
</dbReference>
<dbReference type="Gene3D" id="1.20.1270.220">
    <property type="match status" value="1"/>
</dbReference>
<dbReference type="GO" id="GO:0000785">
    <property type="term" value="C:chromatin"/>
    <property type="evidence" value="ECO:0007669"/>
    <property type="project" value="TreeGrafter"/>
</dbReference>
<evidence type="ECO:0000259" key="4">
    <source>
        <dbReference type="PROSITE" id="PS50014"/>
    </source>
</evidence>
<feature type="region of interest" description="Disordered" evidence="3">
    <location>
        <begin position="614"/>
        <end position="639"/>
    </location>
</feature>
<feature type="compositionally biased region" description="Basic and acidic residues" evidence="3">
    <location>
        <begin position="614"/>
        <end position="623"/>
    </location>
</feature>
<evidence type="ECO:0000256" key="2">
    <source>
        <dbReference type="PROSITE-ProRule" id="PRU00035"/>
    </source>
</evidence>
<feature type="region of interest" description="Disordered" evidence="3">
    <location>
        <begin position="654"/>
        <end position="706"/>
    </location>
</feature>
<feature type="compositionally biased region" description="Polar residues" evidence="3">
    <location>
        <begin position="64"/>
        <end position="85"/>
    </location>
</feature>
<dbReference type="PROSITE" id="PS51525">
    <property type="entry name" value="NET"/>
    <property type="match status" value="1"/>
</dbReference>
<feature type="domain" description="Bromo" evidence="4">
    <location>
        <begin position="322"/>
        <end position="394"/>
    </location>
</feature>
<protein>
    <submittedName>
        <fullName evidence="6">Transcription</fullName>
    </submittedName>
</protein>
<gene>
    <name evidence="6" type="ORF">PHISCL_06115</name>
</gene>
<evidence type="ECO:0000256" key="1">
    <source>
        <dbReference type="ARBA" id="ARBA00023117"/>
    </source>
</evidence>